<organism evidence="2 3">
    <name type="scientific">Salinactinospora qingdaonensis</name>
    <dbReference type="NCBI Taxonomy" id="702744"/>
    <lineage>
        <taxon>Bacteria</taxon>
        <taxon>Bacillati</taxon>
        <taxon>Actinomycetota</taxon>
        <taxon>Actinomycetes</taxon>
        <taxon>Streptosporangiales</taxon>
        <taxon>Nocardiopsidaceae</taxon>
        <taxon>Salinactinospora</taxon>
    </lineage>
</organism>
<gene>
    <name evidence="2" type="ORF">GCM10022402_48350</name>
</gene>
<accession>A0ABP7GK52</accession>
<sequence length="64" mass="7210">MSGLAASARLRETRPSPSGEDTYVSSYDCQVGVMRARCEIEHRMAAHAPRPQRSYDSLEQLLDR</sequence>
<keyword evidence="3" id="KW-1185">Reference proteome</keyword>
<comment type="caution">
    <text evidence="2">The sequence shown here is derived from an EMBL/GenBank/DDBJ whole genome shotgun (WGS) entry which is preliminary data.</text>
</comment>
<reference evidence="3" key="1">
    <citation type="journal article" date="2019" name="Int. J. Syst. Evol. Microbiol.">
        <title>The Global Catalogue of Microorganisms (GCM) 10K type strain sequencing project: providing services to taxonomists for standard genome sequencing and annotation.</title>
        <authorList>
            <consortium name="The Broad Institute Genomics Platform"/>
            <consortium name="The Broad Institute Genome Sequencing Center for Infectious Disease"/>
            <person name="Wu L."/>
            <person name="Ma J."/>
        </authorList>
    </citation>
    <scope>NUCLEOTIDE SEQUENCE [LARGE SCALE GENOMIC DNA]</scope>
    <source>
        <strain evidence="3">JCM 17137</strain>
    </source>
</reference>
<evidence type="ECO:0000313" key="2">
    <source>
        <dbReference type="EMBL" id="GAA3765378.1"/>
    </source>
</evidence>
<name>A0ABP7GK52_9ACTN</name>
<feature type="region of interest" description="Disordered" evidence="1">
    <location>
        <begin position="1"/>
        <end position="23"/>
    </location>
</feature>
<evidence type="ECO:0000313" key="3">
    <source>
        <dbReference type="Proteomes" id="UP001500908"/>
    </source>
</evidence>
<protein>
    <submittedName>
        <fullName evidence="2">Uncharacterized protein</fullName>
    </submittedName>
</protein>
<dbReference type="Proteomes" id="UP001500908">
    <property type="component" value="Unassembled WGS sequence"/>
</dbReference>
<dbReference type="EMBL" id="BAABDD010000046">
    <property type="protein sequence ID" value="GAA3765378.1"/>
    <property type="molecule type" value="Genomic_DNA"/>
</dbReference>
<dbReference type="Pfam" id="PF05655">
    <property type="entry name" value="AvrD"/>
    <property type="match status" value="1"/>
</dbReference>
<dbReference type="InterPro" id="IPR008799">
    <property type="entry name" value="Pseudomon_AvrD"/>
</dbReference>
<evidence type="ECO:0000256" key="1">
    <source>
        <dbReference type="SAM" id="MobiDB-lite"/>
    </source>
</evidence>
<proteinExistence type="predicted"/>